<reference evidence="1 2" key="1">
    <citation type="journal article" date="2017" name="J. Antimicrob. Chemother.">
        <title>Characterization of the population structure, drug resistance mechanisms and plasmids of the community-associated Enterobacter cloacae complex in China.</title>
        <authorList>
            <person name="Zhou K."/>
            <person name="Yu W."/>
            <person name="Cao X."/>
            <person name="Shen P."/>
            <person name="Lu H."/>
            <person name="Luo Q."/>
            <person name="Rossen J.W.A."/>
            <person name="Xiao Y."/>
        </authorList>
    </citation>
    <scope>NUCLEOTIDE SEQUENCE [LARGE SCALE GENOMIC DNA]</scope>
    <source>
        <strain evidence="1">ECC1097</strain>
    </source>
</reference>
<organism evidence="1">
    <name type="scientific">Enterobacter kobei</name>
    <dbReference type="NCBI Taxonomy" id="208224"/>
    <lineage>
        <taxon>Bacteria</taxon>
        <taxon>Pseudomonadati</taxon>
        <taxon>Pseudomonadota</taxon>
        <taxon>Gammaproteobacteria</taxon>
        <taxon>Enterobacterales</taxon>
        <taxon>Enterobacteriaceae</taxon>
        <taxon>Enterobacter</taxon>
        <taxon>Enterobacter cloacae complex</taxon>
    </lineage>
</organism>
<evidence type="ECO:0000313" key="2">
    <source>
        <dbReference type="Proteomes" id="UP000230495"/>
    </source>
</evidence>
<dbReference type="Pfam" id="PF07358">
    <property type="entry name" value="DUF1482"/>
    <property type="match status" value="1"/>
</dbReference>
<dbReference type="RefSeq" id="WP_100126762.1">
    <property type="nucleotide sequence ID" value="NZ_NEES01000007.1"/>
</dbReference>
<protein>
    <submittedName>
        <fullName evidence="1">DUF1482 domain-containing protein</fullName>
    </submittedName>
</protein>
<name>A0A2J0PQD6_9ENTR</name>
<dbReference type="Proteomes" id="UP000230495">
    <property type="component" value="Unassembled WGS sequence"/>
</dbReference>
<dbReference type="EMBL" id="NEEU01000001">
    <property type="protein sequence ID" value="PJD77078.1"/>
    <property type="molecule type" value="Genomic_DNA"/>
</dbReference>
<dbReference type="OrthoDB" id="6420389at2"/>
<evidence type="ECO:0000313" key="1">
    <source>
        <dbReference type="EMBL" id="PJD77078.1"/>
    </source>
</evidence>
<dbReference type="AlphaFoldDB" id="A0A2J0PQD6"/>
<sequence>METLFALVLTVAMTNGDYQDVILGVYDSLQECSQEASEQKVSAECWPVESILRNGEFPAKSIAQH</sequence>
<dbReference type="InterPro" id="IPR009954">
    <property type="entry name" value="DUF1482"/>
</dbReference>
<accession>A0A2J0PQD6</accession>
<gene>
    <name evidence="1" type="ORF">B9Q37_00005</name>
</gene>
<comment type="caution">
    <text evidence="1">The sequence shown here is derived from an EMBL/GenBank/DDBJ whole genome shotgun (WGS) entry which is preliminary data.</text>
</comment>
<proteinExistence type="predicted"/>